<sequence>MLKLIIFLFANLNSFLNLIFKVCQTLRCKSLKNNIWVHLLTFYELWNDCFYSL</sequence>
<name>A0A8S5RIF6_9VIRU</name>
<reference evidence="1" key="1">
    <citation type="journal article" date="2021" name="Proc. Natl. Acad. Sci. U.S.A.">
        <title>A Catalog of Tens of Thousands of Viruses from Human Metagenomes Reveals Hidden Associations with Chronic Diseases.</title>
        <authorList>
            <person name="Tisza M.J."/>
            <person name="Buck C.B."/>
        </authorList>
    </citation>
    <scope>NUCLEOTIDE SEQUENCE</scope>
    <source>
        <strain evidence="1">CtML55</strain>
    </source>
</reference>
<organism evidence="1">
    <name type="scientific">virus sp. ctML55</name>
    <dbReference type="NCBI Taxonomy" id="2827627"/>
    <lineage>
        <taxon>Viruses</taxon>
    </lineage>
</organism>
<dbReference type="EMBL" id="BK059105">
    <property type="protein sequence ID" value="DAE31159.1"/>
    <property type="molecule type" value="Genomic_DNA"/>
</dbReference>
<proteinExistence type="predicted"/>
<protein>
    <submittedName>
        <fullName evidence="1">Uncharacterized protein</fullName>
    </submittedName>
</protein>
<evidence type="ECO:0000313" key="1">
    <source>
        <dbReference type="EMBL" id="DAE31159.1"/>
    </source>
</evidence>
<accession>A0A8S5RIF6</accession>